<organism evidence="6 7">
    <name type="scientific">Alteromonas pelagimontana</name>
    <dbReference type="NCBI Taxonomy" id="1858656"/>
    <lineage>
        <taxon>Bacteria</taxon>
        <taxon>Pseudomonadati</taxon>
        <taxon>Pseudomonadota</taxon>
        <taxon>Gammaproteobacteria</taxon>
        <taxon>Alteromonadales</taxon>
        <taxon>Alteromonadaceae</taxon>
        <taxon>Alteromonas/Salinimonas group</taxon>
        <taxon>Alteromonas</taxon>
    </lineage>
</organism>
<dbReference type="GO" id="GO:0003677">
    <property type="term" value="F:DNA binding"/>
    <property type="evidence" value="ECO:0007669"/>
    <property type="project" value="InterPro"/>
</dbReference>
<keyword evidence="7" id="KW-1185">Reference proteome</keyword>
<dbReference type="SUPFAM" id="SSF54211">
    <property type="entry name" value="Ribosomal protein S5 domain 2-like"/>
    <property type="match status" value="1"/>
</dbReference>
<dbReference type="Gene3D" id="3.40.50.300">
    <property type="entry name" value="P-loop containing nucleotide triphosphate hydrolases"/>
    <property type="match status" value="1"/>
</dbReference>
<protein>
    <submittedName>
        <fullName evidence="6">YifB family Mg chelatase-like AAA ATPase</fullName>
    </submittedName>
</protein>
<dbReference type="KEGG" id="apel:CA267_008890"/>
<dbReference type="InterPro" id="IPR025158">
    <property type="entry name" value="Mg_chelat-rel_C"/>
</dbReference>
<dbReference type="SMART" id="SM00382">
    <property type="entry name" value="AAA"/>
    <property type="match status" value="1"/>
</dbReference>
<dbReference type="InterPro" id="IPR045006">
    <property type="entry name" value="CHLI-like"/>
</dbReference>
<dbReference type="InterPro" id="IPR014721">
    <property type="entry name" value="Ribsml_uS5_D2-typ_fold_subgr"/>
</dbReference>
<dbReference type="RefSeq" id="WP_075607813.1">
    <property type="nucleotide sequence ID" value="NZ_CP052766.1"/>
</dbReference>
<dbReference type="GO" id="GO:0005524">
    <property type="term" value="F:ATP binding"/>
    <property type="evidence" value="ECO:0007669"/>
    <property type="project" value="UniProtKB-KW"/>
</dbReference>
<feature type="domain" description="AAA+ ATPase" evidence="5">
    <location>
        <begin position="210"/>
        <end position="388"/>
    </location>
</feature>
<dbReference type="PANTHER" id="PTHR32039">
    <property type="entry name" value="MAGNESIUM-CHELATASE SUBUNIT CHLI"/>
    <property type="match status" value="1"/>
</dbReference>
<keyword evidence="3" id="KW-0067">ATP-binding</keyword>
<dbReference type="NCBIfam" id="NF007365">
    <property type="entry name" value="PRK09862.1"/>
    <property type="match status" value="1"/>
</dbReference>
<dbReference type="InterPro" id="IPR027417">
    <property type="entry name" value="P-loop_NTPase"/>
</dbReference>
<dbReference type="AlphaFoldDB" id="A0A6M4MFE4"/>
<reference evidence="7" key="1">
    <citation type="submission" date="2014-12" db="EMBL/GenBank/DDBJ databases">
        <title>Complete genome sequence of a multi-drug resistant Klebsiella pneumoniae.</title>
        <authorList>
            <person name="Hua X."/>
            <person name="Chen Q."/>
            <person name="Li X."/>
            <person name="Feng Y."/>
            <person name="Ruan Z."/>
            <person name="Yu Y."/>
        </authorList>
    </citation>
    <scope>NUCLEOTIDE SEQUENCE [LARGE SCALE GENOMIC DNA]</scope>
    <source>
        <strain evidence="7">5.12</strain>
    </source>
</reference>
<name>A0A6M4MFE4_9ALTE</name>
<evidence type="ECO:0000256" key="2">
    <source>
        <dbReference type="ARBA" id="ARBA00022741"/>
    </source>
</evidence>
<keyword evidence="2" id="KW-0547">Nucleotide-binding</keyword>
<evidence type="ECO:0000313" key="7">
    <source>
        <dbReference type="Proteomes" id="UP000219285"/>
    </source>
</evidence>
<evidence type="ECO:0000256" key="3">
    <source>
        <dbReference type="ARBA" id="ARBA00022840"/>
    </source>
</evidence>
<evidence type="ECO:0000313" key="6">
    <source>
        <dbReference type="EMBL" id="QJR80886.1"/>
    </source>
</evidence>
<dbReference type="Pfam" id="PF01078">
    <property type="entry name" value="Mg_chelatase"/>
    <property type="match status" value="1"/>
</dbReference>
<proteinExistence type="inferred from homology"/>
<evidence type="ECO:0000256" key="1">
    <source>
        <dbReference type="ARBA" id="ARBA00006354"/>
    </source>
</evidence>
<dbReference type="EMBL" id="CP052766">
    <property type="protein sequence ID" value="QJR80886.1"/>
    <property type="molecule type" value="Genomic_DNA"/>
</dbReference>
<dbReference type="InterPro" id="IPR000523">
    <property type="entry name" value="Mg_chelatse_chII-like_cat_dom"/>
</dbReference>
<dbReference type="InterPro" id="IPR020568">
    <property type="entry name" value="Ribosomal_Su5_D2-typ_SF"/>
</dbReference>
<evidence type="ECO:0000256" key="4">
    <source>
        <dbReference type="SAM" id="MobiDB-lite"/>
    </source>
</evidence>
<gene>
    <name evidence="6" type="ORF">CA267_008890</name>
</gene>
<accession>A0A6M4MFE4</accession>
<sequence length="505" mass="54230">MGLSVVLTRAGEGIDAPQVKVEVHLANGLPAFHLVGMAQTSVKEARDRVRSALINSGFEFPARRITVNLAPATIPKQGGRYDLPIAIGVLVAAGVIPAQSVINTEFIGELGLNGEIKAVRGILPVLLSATSAGHTLFHPTENEQEAALVDDAERFAAPSLLTVFQHLIGQQKLPQGMANSPDTCCQKSPRWDDIIGQGQAKRALVIAAAGSHNILFVGPPGTGKSLLASRLLSLMPPLRTAEALEVASIHSVKGESVSANSLHQRPFRSPHHTSSAIALTGGGATPQPGEVSLAHHGVLFLDEFPEFGRKALDVLREPLETGDIHISRASGQARYPAKFQLIAAMNPSPTGDIADGRCSPDKILRYLNSVSGPLLDRIDLQVDVPRLPDYFLQQTPEATAQDSAVEAYMQIQQARQQQLARQNCLNAHVAVGQLAAICQLAEADMQFLQHASSRLKLSMRTFHRTLKVARTIADLEQAEHVTRAHLAEALGYRALDKIINQFSSN</sequence>
<dbReference type="PRINTS" id="PR01657">
    <property type="entry name" value="MCMFAMILY"/>
</dbReference>
<comment type="similarity">
    <text evidence="1">Belongs to the Mg-chelatase subunits D/I family. ComM subfamily.</text>
</comment>
<dbReference type="InterPro" id="IPR001208">
    <property type="entry name" value="MCM_dom"/>
</dbReference>
<dbReference type="InterPro" id="IPR003593">
    <property type="entry name" value="AAA+_ATPase"/>
</dbReference>
<dbReference type="SUPFAM" id="SSF52540">
    <property type="entry name" value="P-loop containing nucleoside triphosphate hydrolases"/>
    <property type="match status" value="1"/>
</dbReference>
<dbReference type="Pfam" id="PF13335">
    <property type="entry name" value="Mg_chelatase_C"/>
    <property type="match status" value="1"/>
</dbReference>
<dbReference type="PANTHER" id="PTHR32039:SF7">
    <property type="entry name" value="COMPETENCE PROTEIN COMM"/>
    <property type="match status" value="1"/>
</dbReference>
<dbReference type="Pfam" id="PF13541">
    <property type="entry name" value="ChlI"/>
    <property type="match status" value="1"/>
</dbReference>
<dbReference type="NCBIfam" id="TIGR00368">
    <property type="entry name" value="YifB family Mg chelatase-like AAA ATPase"/>
    <property type="match status" value="1"/>
</dbReference>
<reference evidence="6 7" key="2">
    <citation type="submission" date="2020-04" db="EMBL/GenBank/DDBJ databases">
        <title>Complete genome sequence of Alteromonas pelagimontana 5.12T.</title>
        <authorList>
            <person name="Sinha R.K."/>
            <person name="Krishnan K.P."/>
            <person name="Kurian J.P."/>
        </authorList>
    </citation>
    <scope>NUCLEOTIDE SEQUENCE [LARGE SCALE GENOMIC DNA]</scope>
    <source>
        <strain evidence="6 7">5.12</strain>
    </source>
</reference>
<dbReference type="OrthoDB" id="9813147at2"/>
<dbReference type="Gene3D" id="3.30.230.10">
    <property type="match status" value="1"/>
</dbReference>
<dbReference type="InterPro" id="IPR004482">
    <property type="entry name" value="Mg_chelat-rel"/>
</dbReference>
<evidence type="ECO:0000259" key="5">
    <source>
        <dbReference type="SMART" id="SM00382"/>
    </source>
</evidence>
<feature type="region of interest" description="Disordered" evidence="4">
    <location>
        <begin position="260"/>
        <end position="285"/>
    </location>
</feature>
<dbReference type="Proteomes" id="UP000219285">
    <property type="component" value="Chromosome"/>
</dbReference>